<name>A0A8S9KKS3_BRACR</name>
<protein>
    <recommendedName>
        <fullName evidence="3">RNase H type-1 domain-containing protein</fullName>
    </recommendedName>
</protein>
<evidence type="ECO:0008006" key="3">
    <source>
        <dbReference type="Google" id="ProtNLM"/>
    </source>
</evidence>
<evidence type="ECO:0000313" key="2">
    <source>
        <dbReference type="Proteomes" id="UP000712281"/>
    </source>
</evidence>
<sequence length="106" mass="11514">MAISLAAEAMRDLKIMKVIFEVSSLEACQALDYPLCFLGDAISCQRALVALHSVADGRLNLIAVRGNNIANLIAESVTRDKRYPSYVAHQGPGWLSSQIYKEATGC</sequence>
<organism evidence="1 2">
    <name type="scientific">Brassica cretica</name>
    <name type="common">Mustard</name>
    <dbReference type="NCBI Taxonomy" id="69181"/>
    <lineage>
        <taxon>Eukaryota</taxon>
        <taxon>Viridiplantae</taxon>
        <taxon>Streptophyta</taxon>
        <taxon>Embryophyta</taxon>
        <taxon>Tracheophyta</taxon>
        <taxon>Spermatophyta</taxon>
        <taxon>Magnoliopsida</taxon>
        <taxon>eudicotyledons</taxon>
        <taxon>Gunneridae</taxon>
        <taxon>Pentapetalae</taxon>
        <taxon>rosids</taxon>
        <taxon>malvids</taxon>
        <taxon>Brassicales</taxon>
        <taxon>Brassicaceae</taxon>
        <taxon>Brassiceae</taxon>
        <taxon>Brassica</taxon>
    </lineage>
</organism>
<reference evidence="1" key="1">
    <citation type="submission" date="2019-12" db="EMBL/GenBank/DDBJ databases">
        <title>Genome sequencing and annotation of Brassica cretica.</title>
        <authorList>
            <person name="Studholme D.J."/>
            <person name="Sarris P.F."/>
        </authorList>
    </citation>
    <scope>NUCLEOTIDE SEQUENCE</scope>
    <source>
        <strain evidence="1">PFS-001/15</strain>
        <tissue evidence="1">Leaf</tissue>
    </source>
</reference>
<gene>
    <name evidence="1" type="ORF">F2Q68_00011198</name>
</gene>
<dbReference type="Proteomes" id="UP000712281">
    <property type="component" value="Unassembled WGS sequence"/>
</dbReference>
<proteinExistence type="predicted"/>
<dbReference type="EMBL" id="QGKW02000717">
    <property type="protein sequence ID" value="KAF2595830.1"/>
    <property type="molecule type" value="Genomic_DNA"/>
</dbReference>
<evidence type="ECO:0000313" key="1">
    <source>
        <dbReference type="EMBL" id="KAF2595830.1"/>
    </source>
</evidence>
<dbReference type="AlphaFoldDB" id="A0A8S9KKS3"/>
<accession>A0A8S9KKS3</accession>
<comment type="caution">
    <text evidence="1">The sequence shown here is derived from an EMBL/GenBank/DDBJ whole genome shotgun (WGS) entry which is preliminary data.</text>
</comment>